<feature type="non-terminal residue" evidence="6">
    <location>
        <position position="1"/>
    </location>
</feature>
<keyword evidence="2" id="KW-0863">Zinc-finger</keyword>
<organism evidence="6">
    <name type="scientific">marine sediment metagenome</name>
    <dbReference type="NCBI Taxonomy" id="412755"/>
    <lineage>
        <taxon>unclassified sequences</taxon>
        <taxon>metagenomes</taxon>
        <taxon>ecological metagenomes</taxon>
    </lineage>
</organism>
<dbReference type="SUPFAM" id="SSF109635">
    <property type="entry name" value="DnaK suppressor protein DksA, alpha-hairpin domain"/>
    <property type="match status" value="1"/>
</dbReference>
<dbReference type="PROSITE" id="PS51128">
    <property type="entry name" value="ZF_DKSA_2"/>
    <property type="match status" value="1"/>
</dbReference>
<evidence type="ECO:0000313" key="6">
    <source>
        <dbReference type="EMBL" id="GAI78787.1"/>
    </source>
</evidence>
<dbReference type="PROSITE" id="PS01102">
    <property type="entry name" value="ZF_DKSA_1"/>
    <property type="match status" value="1"/>
</dbReference>
<evidence type="ECO:0000256" key="1">
    <source>
        <dbReference type="ARBA" id="ARBA00022723"/>
    </source>
</evidence>
<dbReference type="PANTHER" id="PTHR33823">
    <property type="entry name" value="RNA POLYMERASE-BINDING TRANSCRIPTION FACTOR DKSA-RELATED"/>
    <property type="match status" value="1"/>
</dbReference>
<dbReference type="Gene3D" id="1.20.120.910">
    <property type="entry name" value="DksA, coiled-coil domain"/>
    <property type="match status" value="1"/>
</dbReference>
<proteinExistence type="predicted"/>
<evidence type="ECO:0000256" key="4">
    <source>
        <dbReference type="SAM" id="MobiDB-lite"/>
    </source>
</evidence>
<gene>
    <name evidence="6" type="ORF">S12H4_13954</name>
</gene>
<feature type="compositionally biased region" description="Basic and acidic residues" evidence="4">
    <location>
        <begin position="26"/>
        <end position="40"/>
    </location>
</feature>
<accession>X1RDG2</accession>
<dbReference type="Pfam" id="PF01258">
    <property type="entry name" value="zf-dskA_traR"/>
    <property type="match status" value="1"/>
</dbReference>
<evidence type="ECO:0000259" key="5">
    <source>
        <dbReference type="Pfam" id="PF01258"/>
    </source>
</evidence>
<feature type="region of interest" description="Disordered" evidence="4">
    <location>
        <begin position="16"/>
        <end position="44"/>
    </location>
</feature>
<keyword evidence="1" id="KW-0479">Metal-binding</keyword>
<dbReference type="EMBL" id="BARW01006645">
    <property type="protein sequence ID" value="GAI78787.1"/>
    <property type="molecule type" value="Genomic_DNA"/>
</dbReference>
<sequence length="115" mass="12823">LRSRLESEQKRLIGELEQSRASVRPANERREGSPFGKREEEATETLELETRLALEKRVRDQLADIEHALSKFEKGTYGLCDSCGQPIDPARLEALPQASLCLSCKAGQAKDAKGR</sequence>
<evidence type="ECO:0000256" key="3">
    <source>
        <dbReference type="ARBA" id="ARBA00022833"/>
    </source>
</evidence>
<dbReference type="InterPro" id="IPR020458">
    <property type="entry name" value="Znf_DskA_TraR_CS"/>
</dbReference>
<keyword evidence="3" id="KW-0862">Zinc</keyword>
<reference evidence="6" key="1">
    <citation type="journal article" date="2014" name="Front. Microbiol.">
        <title>High frequency of phylogenetically diverse reductive dehalogenase-homologous genes in deep subseafloor sedimentary metagenomes.</title>
        <authorList>
            <person name="Kawai M."/>
            <person name="Futagami T."/>
            <person name="Toyoda A."/>
            <person name="Takaki Y."/>
            <person name="Nishi S."/>
            <person name="Hori S."/>
            <person name="Arai W."/>
            <person name="Tsubouchi T."/>
            <person name="Morono Y."/>
            <person name="Uchiyama I."/>
            <person name="Ito T."/>
            <person name="Fujiyama A."/>
            <person name="Inagaki F."/>
            <person name="Takami H."/>
        </authorList>
    </citation>
    <scope>NUCLEOTIDE SEQUENCE</scope>
    <source>
        <strain evidence="6">Expedition CK06-06</strain>
    </source>
</reference>
<evidence type="ECO:0000256" key="2">
    <source>
        <dbReference type="ARBA" id="ARBA00022771"/>
    </source>
</evidence>
<dbReference type="AlphaFoldDB" id="X1RDG2"/>
<dbReference type="SUPFAM" id="SSF57716">
    <property type="entry name" value="Glucocorticoid receptor-like (DNA-binding domain)"/>
    <property type="match status" value="1"/>
</dbReference>
<dbReference type="InterPro" id="IPR037187">
    <property type="entry name" value="DnaK_N"/>
</dbReference>
<dbReference type="GO" id="GO:0008270">
    <property type="term" value="F:zinc ion binding"/>
    <property type="evidence" value="ECO:0007669"/>
    <property type="project" value="UniProtKB-KW"/>
</dbReference>
<comment type="caution">
    <text evidence="6">The sequence shown here is derived from an EMBL/GenBank/DDBJ whole genome shotgun (WGS) entry which is preliminary data.</text>
</comment>
<protein>
    <recommendedName>
        <fullName evidence="5">Zinc finger DksA/TraR C4-type domain-containing protein</fullName>
    </recommendedName>
</protein>
<feature type="domain" description="Zinc finger DksA/TraR C4-type" evidence="5">
    <location>
        <begin position="75"/>
        <end position="106"/>
    </location>
</feature>
<name>X1RDG2_9ZZZZ</name>
<dbReference type="InterPro" id="IPR000962">
    <property type="entry name" value="Znf_DskA_TraR"/>
</dbReference>
<dbReference type="PANTHER" id="PTHR33823:SF2">
    <property type="entry name" value="RNA POLYMERASE-BINDING TRANSCRIPTION FACTOR DKSA"/>
    <property type="match status" value="1"/>
</dbReference>